<accession>A0A0E9Y033</accession>
<sequence>MALSLRTTVVRSSSSRLIGILTPLKYECRRLGGDKSLESVGKNEN</sequence>
<reference evidence="1" key="2">
    <citation type="journal article" date="2015" name="Fish Shellfish Immunol.">
        <title>Early steps in the European eel (Anguilla anguilla)-Vibrio vulnificus interaction in the gills: Role of the RtxA13 toxin.</title>
        <authorList>
            <person name="Callol A."/>
            <person name="Pajuelo D."/>
            <person name="Ebbesson L."/>
            <person name="Teles M."/>
            <person name="MacKenzie S."/>
            <person name="Amaro C."/>
        </authorList>
    </citation>
    <scope>NUCLEOTIDE SEQUENCE</scope>
</reference>
<proteinExistence type="predicted"/>
<evidence type="ECO:0000313" key="1">
    <source>
        <dbReference type="EMBL" id="JAI08348.1"/>
    </source>
</evidence>
<dbReference type="AlphaFoldDB" id="A0A0E9Y033"/>
<name>A0A0E9Y033_ANGAN</name>
<protein>
    <submittedName>
        <fullName evidence="1">Uncharacterized protein</fullName>
    </submittedName>
</protein>
<dbReference type="EMBL" id="GBXM01000230">
    <property type="protein sequence ID" value="JAI08348.1"/>
    <property type="molecule type" value="Transcribed_RNA"/>
</dbReference>
<reference evidence="1" key="1">
    <citation type="submission" date="2014-11" db="EMBL/GenBank/DDBJ databases">
        <authorList>
            <person name="Amaro Gonzalez C."/>
        </authorList>
    </citation>
    <scope>NUCLEOTIDE SEQUENCE</scope>
</reference>
<organism evidence="1">
    <name type="scientific">Anguilla anguilla</name>
    <name type="common">European freshwater eel</name>
    <name type="synonym">Muraena anguilla</name>
    <dbReference type="NCBI Taxonomy" id="7936"/>
    <lineage>
        <taxon>Eukaryota</taxon>
        <taxon>Metazoa</taxon>
        <taxon>Chordata</taxon>
        <taxon>Craniata</taxon>
        <taxon>Vertebrata</taxon>
        <taxon>Euteleostomi</taxon>
        <taxon>Actinopterygii</taxon>
        <taxon>Neopterygii</taxon>
        <taxon>Teleostei</taxon>
        <taxon>Anguilliformes</taxon>
        <taxon>Anguillidae</taxon>
        <taxon>Anguilla</taxon>
    </lineage>
</organism>